<dbReference type="RefSeq" id="XP_033677652.1">
    <property type="nucleotide sequence ID" value="XM_033819645.1"/>
</dbReference>
<evidence type="ECO:0000313" key="2">
    <source>
        <dbReference type="EMBL" id="KAF2242648.1"/>
    </source>
</evidence>
<feature type="signal peptide" evidence="1">
    <location>
        <begin position="1"/>
        <end position="19"/>
    </location>
</feature>
<proteinExistence type="predicted"/>
<keyword evidence="1" id="KW-0732">Signal</keyword>
<dbReference type="Proteomes" id="UP000800094">
    <property type="component" value="Unassembled WGS sequence"/>
</dbReference>
<dbReference type="EMBL" id="ML987207">
    <property type="protein sequence ID" value="KAF2242648.1"/>
    <property type="molecule type" value="Genomic_DNA"/>
</dbReference>
<evidence type="ECO:0000256" key="1">
    <source>
        <dbReference type="SAM" id="SignalP"/>
    </source>
</evidence>
<keyword evidence="3" id="KW-1185">Reference proteome</keyword>
<evidence type="ECO:0000313" key="3">
    <source>
        <dbReference type="Proteomes" id="UP000800094"/>
    </source>
</evidence>
<reference evidence="2" key="1">
    <citation type="journal article" date="2020" name="Stud. Mycol.">
        <title>101 Dothideomycetes genomes: a test case for predicting lifestyles and emergence of pathogens.</title>
        <authorList>
            <person name="Haridas S."/>
            <person name="Albert R."/>
            <person name="Binder M."/>
            <person name="Bloem J."/>
            <person name="Labutti K."/>
            <person name="Salamov A."/>
            <person name="Andreopoulos B."/>
            <person name="Baker S."/>
            <person name="Barry K."/>
            <person name="Bills G."/>
            <person name="Bluhm B."/>
            <person name="Cannon C."/>
            <person name="Castanera R."/>
            <person name="Culley D."/>
            <person name="Daum C."/>
            <person name="Ezra D."/>
            <person name="Gonzalez J."/>
            <person name="Henrissat B."/>
            <person name="Kuo A."/>
            <person name="Liang C."/>
            <person name="Lipzen A."/>
            <person name="Lutzoni F."/>
            <person name="Magnuson J."/>
            <person name="Mondo S."/>
            <person name="Nolan M."/>
            <person name="Ohm R."/>
            <person name="Pangilinan J."/>
            <person name="Park H.-J."/>
            <person name="Ramirez L."/>
            <person name="Alfaro M."/>
            <person name="Sun H."/>
            <person name="Tritt A."/>
            <person name="Yoshinaga Y."/>
            <person name="Zwiers L.-H."/>
            <person name="Turgeon B."/>
            <person name="Goodwin S."/>
            <person name="Spatafora J."/>
            <person name="Crous P."/>
            <person name="Grigoriev I."/>
        </authorList>
    </citation>
    <scope>NUCLEOTIDE SEQUENCE</scope>
    <source>
        <strain evidence="2">CBS 122368</strain>
    </source>
</reference>
<sequence>MSMNILFLSASTPAALALARVLAAEGHTVYAVDEERIWGTSPARYSRAYTRFHRISSFNTLSDLWLAIGSSIDLVITFGGIPEQITGLKDGGADMLGHRLFQDEYEFQDFVRDKVLNTPNRTPSVVKVPVTFAIHSRTCIAEILSCYPSTTFSLQPAAYNATDYDDDEDTLVDLSSLPSPTTTSSSSSTCMSLQEESPLILSCSTLDDATVEAIKDLPMSDAHPYRLTEMVDGGTEYSAHTLINGGHIRTFIVTTPASAQGTREQDFIIVPSSEALFTVLYKFTKRLVDALEPWHEETTYADPRAKKRKALATHITLKLSVKEEVRNGELVRRVMLLSCSNQPHPSLIFFCKQPSLRRDLALAYTTPELASDAAFPLILTSTQDVSGIYSFPAVFVEVIRILRGFAPWTRRWWARVAYLTMMCWVWAVCFEEEMWDAKDPGPALCLWTRMLVTRVIEEVGRLWWVGVLRRVFRSVWKRV</sequence>
<dbReference type="AlphaFoldDB" id="A0A6A6HXY9"/>
<organism evidence="2 3">
    <name type="scientific">Trematosphaeria pertusa</name>
    <dbReference type="NCBI Taxonomy" id="390896"/>
    <lineage>
        <taxon>Eukaryota</taxon>
        <taxon>Fungi</taxon>
        <taxon>Dikarya</taxon>
        <taxon>Ascomycota</taxon>
        <taxon>Pezizomycotina</taxon>
        <taxon>Dothideomycetes</taxon>
        <taxon>Pleosporomycetidae</taxon>
        <taxon>Pleosporales</taxon>
        <taxon>Massarineae</taxon>
        <taxon>Trematosphaeriaceae</taxon>
        <taxon>Trematosphaeria</taxon>
    </lineage>
</organism>
<dbReference type="GeneID" id="54572975"/>
<dbReference type="OrthoDB" id="3745855at2759"/>
<accession>A0A6A6HXY9</accession>
<gene>
    <name evidence="2" type="ORF">BU26DRAFT_129861</name>
</gene>
<protein>
    <submittedName>
        <fullName evidence="2">Uncharacterized protein</fullName>
    </submittedName>
</protein>
<name>A0A6A6HXY9_9PLEO</name>
<feature type="chain" id="PRO_5025480359" evidence="1">
    <location>
        <begin position="20"/>
        <end position="479"/>
    </location>
</feature>